<sequence>MAQAQSCSDTHSSPASALPLAVPWCSRLVRGRTFPTTIRRKCSGGRCSSGGGHCTRKRGDAARGGRGTAAPGAPAAGGAAADGRRERPVLEAPGRRGRPASGEKPPWPPTSSGARGAKARPPACATGYRDPPDNNPLAGAAKHAADVYCPKLPRPGDCWNHAGPWCPPPGGWGHTPPFGDDAPLDDYLAYVRGGGSCKDDTGIKVGGWTLGCLQSRPRRLPCLRAGQRQLQGLRGDQGRGLDVQRRWLQREGVPRLAGAALRQAQRPHGRRGFCWWGRGVIQTTSTCNYGKLNYYMGKRAADEGRAAAFPHIDFCKDPGSICAPDGPRELKWVAGFFYWLNAVQPYASGGWTYLTKPKERVDGGMNLADRGFINGASGMVNRGCHNPPACNTGDLHGGGGARAELQEGPLRDGPARRLARGLRAARR</sequence>
<protein>
    <recommendedName>
        <fullName evidence="3">Chitinase</fullName>
    </recommendedName>
</protein>
<evidence type="ECO:0000256" key="1">
    <source>
        <dbReference type="SAM" id="MobiDB-lite"/>
    </source>
</evidence>
<dbReference type="PANTHER" id="PTHR21113">
    <property type="entry name" value="AGAP001705-PA"/>
    <property type="match status" value="1"/>
</dbReference>
<feature type="region of interest" description="Disordered" evidence="1">
    <location>
        <begin position="395"/>
        <end position="427"/>
    </location>
</feature>
<dbReference type="Gene3D" id="1.10.530.10">
    <property type="match status" value="1"/>
</dbReference>
<dbReference type="EMBL" id="HBNR01058853">
    <property type="protein sequence ID" value="CAE4626947.1"/>
    <property type="molecule type" value="Transcribed_RNA"/>
</dbReference>
<reference evidence="2" key="1">
    <citation type="submission" date="2021-01" db="EMBL/GenBank/DDBJ databases">
        <authorList>
            <person name="Corre E."/>
            <person name="Pelletier E."/>
            <person name="Niang G."/>
            <person name="Scheremetjew M."/>
            <person name="Finn R."/>
            <person name="Kale V."/>
            <person name="Holt S."/>
            <person name="Cochrane G."/>
            <person name="Meng A."/>
            <person name="Brown T."/>
            <person name="Cohen L."/>
        </authorList>
    </citation>
    <scope>NUCLEOTIDE SEQUENCE</scope>
    <source>
        <strain evidence="2">CCMP3105</strain>
    </source>
</reference>
<organism evidence="2">
    <name type="scientific">Alexandrium monilatum</name>
    <dbReference type="NCBI Taxonomy" id="311494"/>
    <lineage>
        <taxon>Eukaryota</taxon>
        <taxon>Sar</taxon>
        <taxon>Alveolata</taxon>
        <taxon>Dinophyceae</taxon>
        <taxon>Gonyaulacales</taxon>
        <taxon>Pyrocystaceae</taxon>
        <taxon>Alexandrium</taxon>
    </lineage>
</organism>
<feature type="region of interest" description="Disordered" evidence="1">
    <location>
        <begin position="39"/>
        <end position="124"/>
    </location>
</feature>
<dbReference type="PANTHER" id="PTHR21113:SF4">
    <property type="entry name" value="CHITIN-BINDING TYPE-4 DOMAIN-CONTAINING PROTEIN"/>
    <property type="match status" value="1"/>
</dbReference>
<name>A0A7S4RW74_9DINO</name>
<dbReference type="AlphaFoldDB" id="A0A7S4RW74"/>
<evidence type="ECO:0008006" key="3">
    <source>
        <dbReference type="Google" id="ProtNLM"/>
    </source>
</evidence>
<feature type="compositionally biased region" description="Low complexity" evidence="1">
    <location>
        <begin position="68"/>
        <end position="81"/>
    </location>
</feature>
<gene>
    <name evidence="2" type="ORF">AMON00008_LOCUS41408</name>
</gene>
<feature type="compositionally biased region" description="Basic residues" evidence="1">
    <location>
        <begin position="417"/>
        <end position="427"/>
    </location>
</feature>
<evidence type="ECO:0000313" key="2">
    <source>
        <dbReference type="EMBL" id="CAE4626947.1"/>
    </source>
</evidence>
<accession>A0A7S4RW74</accession>
<proteinExistence type="predicted"/>